<dbReference type="PANTHER" id="PTHR45458">
    <property type="entry name" value="SHORT-CHAIN DEHYDROGENASE/REDUCTASE SDR"/>
    <property type="match status" value="1"/>
</dbReference>
<dbReference type="OrthoDB" id="5786478at2"/>
<dbReference type="PRINTS" id="PR00081">
    <property type="entry name" value="GDHRDH"/>
</dbReference>
<sequence length="230" mass="25772">MQKTIVITGASSGIGLELTKRHIENKDSVIAIVRKASTELKELNIQILEGVDLTTNEAYQRIENFFTGIAKEKDNFKIDLLINNAGLFLNEEVPFDETSFDNMRKQFEVNTIAPLRVTSTLLPYLIKDSKVAMITSKMGSISDNGFGGYYGYRMSKCALNMGTMSLSKAIGQRGITLGLFHPGFVQTKMTSNQGDLTPTESSQRLFDSMSKMNKENNMKYWDIDGSLIHW</sequence>
<dbReference type="PANTHER" id="PTHR45458:SF1">
    <property type="entry name" value="SHORT CHAIN DEHYDROGENASE"/>
    <property type="match status" value="1"/>
</dbReference>
<dbReference type="CDD" id="cd05325">
    <property type="entry name" value="carb_red_sniffer_like_SDR_c"/>
    <property type="match status" value="1"/>
</dbReference>
<proteinExistence type="predicted"/>
<reference evidence="2" key="1">
    <citation type="journal article" date="2013" name="ISME J.">
        <title>A small predatory core genome in the divergent marine Bacteriovorax marinus SJ and the terrestrial Bdellovibrio bacteriovorus.</title>
        <authorList>
            <person name="Crossman L.C."/>
            <person name="Chen H."/>
            <person name="Cerdeno-Tarraga A.M."/>
            <person name="Brooks K."/>
            <person name="Quail M.A."/>
            <person name="Pineiro S.A."/>
            <person name="Hobley L."/>
            <person name="Sockett R.E."/>
            <person name="Bentley S.D."/>
            <person name="Parkhill J."/>
            <person name="Williams H.N."/>
            <person name="Stine O.C."/>
        </authorList>
    </citation>
    <scope>NUCLEOTIDE SEQUENCE [LARGE SCALE GENOMIC DNA]</scope>
    <source>
        <strain evidence="2">ATCC BAA-682 / DSM 15412 / SJ</strain>
    </source>
</reference>
<dbReference type="Pfam" id="PF00106">
    <property type="entry name" value="adh_short"/>
    <property type="match status" value="1"/>
</dbReference>
<dbReference type="HOGENOM" id="CLU_010194_9_1_7"/>
<dbReference type="GO" id="GO:0016616">
    <property type="term" value="F:oxidoreductase activity, acting on the CH-OH group of donors, NAD or NADP as acceptor"/>
    <property type="evidence" value="ECO:0007669"/>
    <property type="project" value="TreeGrafter"/>
</dbReference>
<dbReference type="SUPFAM" id="SSF51735">
    <property type="entry name" value="NAD(P)-binding Rossmann-fold domains"/>
    <property type="match status" value="1"/>
</dbReference>
<dbReference type="KEGG" id="bmx:BMS_1654"/>
<dbReference type="EMBL" id="FQ312005">
    <property type="protein sequence ID" value="CBW26496.1"/>
    <property type="molecule type" value="Genomic_DNA"/>
</dbReference>
<dbReference type="eggNOG" id="COG0300">
    <property type="taxonomic scope" value="Bacteria"/>
</dbReference>
<gene>
    <name evidence="1" type="ordered locus">BMS_1654</name>
</gene>
<dbReference type="STRING" id="862908.BMS_1654"/>
<dbReference type="Gene3D" id="3.40.50.720">
    <property type="entry name" value="NAD(P)-binding Rossmann-like Domain"/>
    <property type="match status" value="1"/>
</dbReference>
<protein>
    <submittedName>
        <fullName evidence="1">Short-chain dehydrogenase, similar to signal in Myxococcus</fullName>
    </submittedName>
</protein>
<name>E1X1A5_HALMS</name>
<evidence type="ECO:0000313" key="2">
    <source>
        <dbReference type="Proteomes" id="UP000008963"/>
    </source>
</evidence>
<dbReference type="AlphaFoldDB" id="E1X1A5"/>
<accession>E1X1A5</accession>
<dbReference type="InterPro" id="IPR002347">
    <property type="entry name" value="SDR_fam"/>
</dbReference>
<evidence type="ECO:0000313" key="1">
    <source>
        <dbReference type="EMBL" id="CBW26496.1"/>
    </source>
</evidence>
<dbReference type="InterPro" id="IPR036291">
    <property type="entry name" value="NAD(P)-bd_dom_sf"/>
</dbReference>
<dbReference type="InterPro" id="IPR052184">
    <property type="entry name" value="SDR_enzymes"/>
</dbReference>
<dbReference type="RefSeq" id="WP_014244277.1">
    <property type="nucleotide sequence ID" value="NC_016620.1"/>
</dbReference>
<organism evidence="1 2">
    <name type="scientific">Halobacteriovorax marinus (strain ATCC BAA-682 / DSM 15412 / SJ)</name>
    <name type="common">Bacteriovorax marinus</name>
    <dbReference type="NCBI Taxonomy" id="862908"/>
    <lineage>
        <taxon>Bacteria</taxon>
        <taxon>Pseudomonadati</taxon>
        <taxon>Bdellovibrionota</taxon>
        <taxon>Bacteriovoracia</taxon>
        <taxon>Bacteriovoracales</taxon>
        <taxon>Halobacteriovoraceae</taxon>
        <taxon>Halobacteriovorax</taxon>
    </lineage>
</organism>
<dbReference type="PATRIC" id="fig|862908.3.peg.1575"/>
<dbReference type="Proteomes" id="UP000008963">
    <property type="component" value="Chromosome"/>
</dbReference>
<keyword evidence="2" id="KW-1185">Reference proteome</keyword>